<dbReference type="RefSeq" id="XP_056514692.1">
    <property type="nucleotide sequence ID" value="XM_056653625.1"/>
</dbReference>
<feature type="signal peptide" evidence="1">
    <location>
        <begin position="1"/>
        <end position="18"/>
    </location>
</feature>
<dbReference type="Proteomes" id="UP001141434">
    <property type="component" value="Unassembled WGS sequence"/>
</dbReference>
<evidence type="ECO:0000313" key="2">
    <source>
        <dbReference type="EMBL" id="KAJ5105696.1"/>
    </source>
</evidence>
<reference evidence="2" key="2">
    <citation type="journal article" date="2023" name="IMA Fungus">
        <title>Comparative genomic study of the Penicillium genus elucidates a diverse pangenome and 15 lateral gene transfer events.</title>
        <authorList>
            <person name="Petersen C."/>
            <person name="Sorensen T."/>
            <person name="Nielsen M.R."/>
            <person name="Sondergaard T.E."/>
            <person name="Sorensen J.L."/>
            <person name="Fitzpatrick D.A."/>
            <person name="Frisvad J.C."/>
            <person name="Nielsen K.L."/>
        </authorList>
    </citation>
    <scope>NUCLEOTIDE SEQUENCE</scope>
    <source>
        <strain evidence="2">IBT 34128</strain>
    </source>
</reference>
<protein>
    <submittedName>
        <fullName evidence="2">Uncharacterized protein</fullName>
    </submittedName>
</protein>
<keyword evidence="1" id="KW-0732">Signal</keyword>
<keyword evidence="3" id="KW-1185">Reference proteome</keyword>
<feature type="chain" id="PRO_5040813800" evidence="1">
    <location>
        <begin position="19"/>
        <end position="122"/>
    </location>
</feature>
<sequence>MQFWPTLVLGLLSCIVHASPLTINEEKRDDLSYEEMFKQAEHFFPGVWWKSARDTCSEKQFKALYEATSGTIGLLNGLEEKSYGDDDLGLSPAWYHFFMDGKIWQAVRCPGTQSSAILTVGN</sequence>
<dbReference type="OrthoDB" id="3482317at2759"/>
<evidence type="ECO:0000313" key="3">
    <source>
        <dbReference type="Proteomes" id="UP001141434"/>
    </source>
</evidence>
<proteinExistence type="predicted"/>
<dbReference type="AlphaFoldDB" id="A0A9W9FSL9"/>
<reference evidence="2" key="1">
    <citation type="submission" date="2022-11" db="EMBL/GenBank/DDBJ databases">
        <authorList>
            <person name="Petersen C."/>
        </authorList>
    </citation>
    <scope>NUCLEOTIDE SEQUENCE</scope>
    <source>
        <strain evidence="2">IBT 34128</strain>
    </source>
</reference>
<accession>A0A9W9FSL9</accession>
<dbReference type="GeneID" id="81392793"/>
<organism evidence="2 3">
    <name type="scientific">Penicillium alfredii</name>
    <dbReference type="NCBI Taxonomy" id="1506179"/>
    <lineage>
        <taxon>Eukaryota</taxon>
        <taxon>Fungi</taxon>
        <taxon>Dikarya</taxon>
        <taxon>Ascomycota</taxon>
        <taxon>Pezizomycotina</taxon>
        <taxon>Eurotiomycetes</taxon>
        <taxon>Eurotiomycetidae</taxon>
        <taxon>Eurotiales</taxon>
        <taxon>Aspergillaceae</taxon>
        <taxon>Penicillium</taxon>
    </lineage>
</organism>
<evidence type="ECO:0000256" key="1">
    <source>
        <dbReference type="SAM" id="SignalP"/>
    </source>
</evidence>
<comment type="caution">
    <text evidence="2">The sequence shown here is derived from an EMBL/GenBank/DDBJ whole genome shotgun (WGS) entry which is preliminary data.</text>
</comment>
<name>A0A9W9FSL9_9EURO</name>
<gene>
    <name evidence="2" type="ORF">NUU61_003043</name>
</gene>
<dbReference type="EMBL" id="JAPMSZ010000004">
    <property type="protein sequence ID" value="KAJ5105696.1"/>
    <property type="molecule type" value="Genomic_DNA"/>
</dbReference>